<reference evidence="1 2" key="1">
    <citation type="submission" date="2019-03" db="EMBL/GenBank/DDBJ databases">
        <title>Genomic Encyclopedia of Archaeal and Bacterial Type Strains, Phase II (KMG-II): from individual species to whole genera.</title>
        <authorList>
            <person name="Goeker M."/>
        </authorList>
    </citation>
    <scope>NUCLEOTIDE SEQUENCE [LARGE SCALE GENOMIC DNA]</scope>
    <source>
        <strain evidence="1 2">DSM 28135</strain>
    </source>
</reference>
<name>A0A4V3F6R8_9FLAO</name>
<comment type="caution">
    <text evidence="1">The sequence shown here is derived from an EMBL/GenBank/DDBJ whole genome shotgun (WGS) entry which is preliminary data.</text>
</comment>
<proteinExistence type="predicted"/>
<dbReference type="EMBL" id="SOBW01000011">
    <property type="protein sequence ID" value="TDU33726.1"/>
    <property type="molecule type" value="Genomic_DNA"/>
</dbReference>
<dbReference type="AlphaFoldDB" id="A0A4V3F6R8"/>
<sequence>MAWPLKKEIKGAIIFTAIAKYGYLSKNFLFYLVTDSFTEYGVKT</sequence>
<accession>A0A4V3F6R8</accession>
<evidence type="ECO:0000313" key="1">
    <source>
        <dbReference type="EMBL" id="TDU33726.1"/>
    </source>
</evidence>
<keyword evidence="2" id="KW-1185">Reference proteome</keyword>
<protein>
    <submittedName>
        <fullName evidence="1">Uncharacterized protein</fullName>
    </submittedName>
</protein>
<organism evidence="1 2">
    <name type="scientific">Gelidibacter sediminis</name>
    <dbReference type="NCBI Taxonomy" id="1608710"/>
    <lineage>
        <taxon>Bacteria</taxon>
        <taxon>Pseudomonadati</taxon>
        <taxon>Bacteroidota</taxon>
        <taxon>Flavobacteriia</taxon>
        <taxon>Flavobacteriales</taxon>
        <taxon>Flavobacteriaceae</taxon>
        <taxon>Gelidibacter</taxon>
    </lineage>
</organism>
<gene>
    <name evidence="1" type="ORF">BXY82_3022</name>
</gene>
<evidence type="ECO:0000313" key="2">
    <source>
        <dbReference type="Proteomes" id="UP000294689"/>
    </source>
</evidence>
<dbReference type="Proteomes" id="UP000294689">
    <property type="component" value="Unassembled WGS sequence"/>
</dbReference>